<dbReference type="SUPFAM" id="SSF53300">
    <property type="entry name" value="vWA-like"/>
    <property type="match status" value="1"/>
</dbReference>
<organism evidence="3 4">
    <name type="scientific">Photobacterium proteolyticum</name>
    <dbReference type="NCBI Taxonomy" id="1903952"/>
    <lineage>
        <taxon>Bacteria</taxon>
        <taxon>Pseudomonadati</taxon>
        <taxon>Pseudomonadota</taxon>
        <taxon>Gammaproteobacteria</taxon>
        <taxon>Vibrionales</taxon>
        <taxon>Vibrionaceae</taxon>
        <taxon>Photobacterium</taxon>
    </lineage>
</organism>
<feature type="domain" description="VWFA" evidence="2">
    <location>
        <begin position="152"/>
        <end position="413"/>
    </location>
</feature>
<dbReference type="Gene3D" id="3.40.50.410">
    <property type="entry name" value="von Willebrand factor, type A domain"/>
    <property type="match status" value="1"/>
</dbReference>
<evidence type="ECO:0000313" key="3">
    <source>
        <dbReference type="EMBL" id="OLQ81645.1"/>
    </source>
</evidence>
<keyword evidence="1" id="KW-1133">Transmembrane helix</keyword>
<keyword evidence="1" id="KW-0812">Transmembrane</keyword>
<evidence type="ECO:0000256" key="1">
    <source>
        <dbReference type="SAM" id="Phobius"/>
    </source>
</evidence>
<protein>
    <recommendedName>
        <fullName evidence="2">VWFA domain-containing protein</fullName>
    </recommendedName>
</protein>
<keyword evidence="4" id="KW-1185">Reference proteome</keyword>
<evidence type="ECO:0000313" key="4">
    <source>
        <dbReference type="Proteomes" id="UP000186905"/>
    </source>
</evidence>
<accession>A0A1Q9H226</accession>
<dbReference type="EMBL" id="MJIL01000038">
    <property type="protein sequence ID" value="OLQ81645.1"/>
    <property type="molecule type" value="Genomic_DNA"/>
</dbReference>
<evidence type="ECO:0000259" key="2">
    <source>
        <dbReference type="PROSITE" id="PS50234"/>
    </source>
</evidence>
<dbReference type="InterPro" id="IPR036465">
    <property type="entry name" value="vWFA_dom_sf"/>
</dbReference>
<name>A0A1Q9H226_9GAMM</name>
<dbReference type="PROSITE" id="PS50234">
    <property type="entry name" value="VWFA"/>
    <property type="match status" value="1"/>
</dbReference>
<reference evidence="3 4" key="1">
    <citation type="submission" date="2016-09" db="EMBL/GenBank/DDBJ databases">
        <title>Photobacterium proteolyticum sp. nov. a protease producing bacterium isolated from ocean sediments of Laizhou Bay.</title>
        <authorList>
            <person name="Li Y."/>
        </authorList>
    </citation>
    <scope>NUCLEOTIDE SEQUENCE [LARGE SCALE GENOMIC DNA]</scope>
    <source>
        <strain evidence="3 4">13-12</strain>
    </source>
</reference>
<sequence length="421" mass="48211">MSRNLNKHKGAAMIIFVGFLPFMVMIMAFSVQLSQQMLAKARLIEAAEVASLALVADTQGTADDHNELAANIIDRYINDNKGTISITMTDMECSDNNGCLDKRDETEPFREMMVRAKARYDAWMFYENVNIEPEFELNSQSVSRRYLPRPVDIYFIVDFSSSMGDMWQSGETKTKLSVVKTTLKKVIEDLKDFNRYNTDRSRVALIGYHQYNVRNINGQRIIYDMDIYKSITKTVNEMFNEKPKADDFFQGNDPYAPRTFNDVQLTDDYDYFISEVESSIASGRFRAVTHSWQGMLRAAVVSDQATNLNPVQVFIVLSDGKDNIREFYDGQTMYKSDNFLKKLAKNGLCDKLFENMKRKLSRHGGNISVVGGVIGIDFSLDKNTNGFYQCMGENNIYHASQGEHVYKYILQLLNEETGRLM</sequence>
<gene>
    <name evidence="3" type="ORF">BIT28_04490</name>
</gene>
<proteinExistence type="predicted"/>
<comment type="caution">
    <text evidence="3">The sequence shown here is derived from an EMBL/GenBank/DDBJ whole genome shotgun (WGS) entry which is preliminary data.</text>
</comment>
<dbReference type="Proteomes" id="UP000186905">
    <property type="component" value="Unassembled WGS sequence"/>
</dbReference>
<dbReference type="InterPro" id="IPR002035">
    <property type="entry name" value="VWF_A"/>
</dbReference>
<keyword evidence="1" id="KW-0472">Membrane</keyword>
<dbReference type="AlphaFoldDB" id="A0A1Q9H226"/>
<feature type="transmembrane region" description="Helical" evidence="1">
    <location>
        <begin position="12"/>
        <end position="33"/>
    </location>
</feature>